<dbReference type="EMBL" id="JAJCNI010000007">
    <property type="protein sequence ID" value="MCB6517712.1"/>
    <property type="molecule type" value="Genomic_DNA"/>
</dbReference>
<evidence type="ECO:0000313" key="1">
    <source>
        <dbReference type="EMBL" id="MCB6517712.1"/>
    </source>
</evidence>
<name>A0AAP2VK30_PARDI</name>
<dbReference type="AlphaFoldDB" id="A0AAP2VK30"/>
<evidence type="ECO:0000313" key="2">
    <source>
        <dbReference type="Proteomes" id="UP001198806"/>
    </source>
</evidence>
<dbReference type="RefSeq" id="WP_158532335.1">
    <property type="nucleotide sequence ID" value="NZ_JADMVU010000008.1"/>
</dbReference>
<gene>
    <name evidence="1" type="ORF">LI194_07885</name>
</gene>
<dbReference type="InterPro" id="IPR009057">
    <property type="entry name" value="Homeodomain-like_sf"/>
</dbReference>
<protein>
    <submittedName>
        <fullName evidence="1">TetR/AcrR family transcriptional regulator</fullName>
    </submittedName>
</protein>
<sequence length="189" mass="21907">MKKVDKKQWFVTGLTVLEKEGFARITIDNLCGLLQITKGAFYHHFKNIDGYVDALMRYWLEVNTFEFIREVDKLNTPKEQQQKLADMAAYASIRNESVIRAWGYSNPIVRDYVVQADSIRLEYAAKLNEATGLEAKQAMDLAVIQYSMLIGMQQVCSALSAEQFKELQDMVINKFKEQQDEKYTNKRLD</sequence>
<comment type="caution">
    <text evidence="1">The sequence shown here is derived from an EMBL/GenBank/DDBJ whole genome shotgun (WGS) entry which is preliminary data.</text>
</comment>
<dbReference type="SUPFAM" id="SSF46689">
    <property type="entry name" value="Homeodomain-like"/>
    <property type="match status" value="1"/>
</dbReference>
<accession>A0AAP2VK30</accession>
<proteinExistence type="predicted"/>
<dbReference type="Gene3D" id="1.10.357.10">
    <property type="entry name" value="Tetracycline Repressor, domain 2"/>
    <property type="match status" value="1"/>
</dbReference>
<dbReference type="Proteomes" id="UP001198806">
    <property type="component" value="Unassembled WGS sequence"/>
</dbReference>
<organism evidence="1 2">
    <name type="scientific">Parabacteroides distasonis</name>
    <dbReference type="NCBI Taxonomy" id="823"/>
    <lineage>
        <taxon>Bacteria</taxon>
        <taxon>Pseudomonadati</taxon>
        <taxon>Bacteroidota</taxon>
        <taxon>Bacteroidia</taxon>
        <taxon>Bacteroidales</taxon>
        <taxon>Tannerellaceae</taxon>
        <taxon>Parabacteroides</taxon>
    </lineage>
</organism>
<reference evidence="1" key="1">
    <citation type="submission" date="2021-10" db="EMBL/GenBank/DDBJ databases">
        <title>Collection of gut derived symbiotic bacterial strains cultured from healthy donors.</title>
        <authorList>
            <person name="Lin H."/>
            <person name="Littmann E."/>
            <person name="Kohout C."/>
            <person name="Pamer E.G."/>
        </authorList>
    </citation>
    <scope>NUCLEOTIDE SEQUENCE</scope>
    <source>
        <strain evidence="1">DFI.2.94</strain>
    </source>
</reference>